<feature type="region of interest" description="Disordered" evidence="1">
    <location>
        <begin position="408"/>
        <end position="501"/>
    </location>
</feature>
<name>A0A366HGK4_9BACT</name>
<dbReference type="RefSeq" id="WP_113959851.1">
    <property type="nucleotide sequence ID" value="NZ_QNRR01000007.1"/>
</dbReference>
<proteinExistence type="predicted"/>
<sequence>MKSAFHPTLLAMVCMLGTSSAAWQRLPSADAPINLANQAILGAKIQSSASIGNSSALLNEGALEASKVPAGASHVVITLGAQEVVEDVSFINEGVSGSVTVSCSTDMNQWVSLAQAGFDASERLVSLRFAGAQAKYVKLSFNASNGASIRSLSISGPSKVSDYKAVQVKEKGTEVDLASASSGAKPIYMYPTPTNVGDNEGARQTFKFPKTTERFRTVVYDLGNTRTIKKFSAAYSRVPTRLEVFAFESLPEKKDWRGKLTLDPAIFDSAPIVASGEDSVGKGLMQLSPKQPVRARYVALRFEPNFDKRGVAGLAPEWEAMAMAVVVPYAGVLKELGLMDGPTYTAAAPPSEAGGFEAIKISCGGGSQLVLISKAAIAQVQSQLGPNATEQDAINAILAAAGLTPAAATGENGSNGNAPGNGDEDDNSDSNNGGGSYVGDPNAPLNPASLSALGLSAYRGGGTGGTGPFDEPTEDDDDNNGGGGGNNNGNGPPIIIVPTSP</sequence>
<organism evidence="3 4">
    <name type="scientific">Roseimicrobium gellanilyticum</name>
    <dbReference type="NCBI Taxonomy" id="748857"/>
    <lineage>
        <taxon>Bacteria</taxon>
        <taxon>Pseudomonadati</taxon>
        <taxon>Verrucomicrobiota</taxon>
        <taxon>Verrucomicrobiia</taxon>
        <taxon>Verrucomicrobiales</taxon>
        <taxon>Verrucomicrobiaceae</taxon>
        <taxon>Roseimicrobium</taxon>
    </lineage>
</organism>
<evidence type="ECO:0000256" key="1">
    <source>
        <dbReference type="SAM" id="MobiDB-lite"/>
    </source>
</evidence>
<dbReference type="Gene3D" id="2.60.120.260">
    <property type="entry name" value="Galactose-binding domain-like"/>
    <property type="match status" value="1"/>
</dbReference>
<accession>A0A366HGK4</accession>
<feature type="signal peptide" evidence="2">
    <location>
        <begin position="1"/>
        <end position="21"/>
    </location>
</feature>
<dbReference type="OrthoDB" id="181599at2"/>
<keyword evidence="4" id="KW-1185">Reference proteome</keyword>
<gene>
    <name evidence="3" type="ORF">DES53_10729</name>
</gene>
<feature type="chain" id="PRO_5017018263" description="F5/8 type C domain-containing protein" evidence="2">
    <location>
        <begin position="22"/>
        <end position="501"/>
    </location>
</feature>
<dbReference type="AlphaFoldDB" id="A0A366HGK4"/>
<evidence type="ECO:0008006" key="5">
    <source>
        <dbReference type="Google" id="ProtNLM"/>
    </source>
</evidence>
<dbReference type="Proteomes" id="UP000253426">
    <property type="component" value="Unassembled WGS sequence"/>
</dbReference>
<reference evidence="3 4" key="1">
    <citation type="submission" date="2018-06" db="EMBL/GenBank/DDBJ databases">
        <title>Genomic Encyclopedia of Type Strains, Phase IV (KMG-IV): sequencing the most valuable type-strain genomes for metagenomic binning, comparative biology and taxonomic classification.</title>
        <authorList>
            <person name="Goeker M."/>
        </authorList>
    </citation>
    <scope>NUCLEOTIDE SEQUENCE [LARGE SCALE GENOMIC DNA]</scope>
    <source>
        <strain evidence="3 4">DSM 25532</strain>
    </source>
</reference>
<evidence type="ECO:0000256" key="2">
    <source>
        <dbReference type="SAM" id="SignalP"/>
    </source>
</evidence>
<protein>
    <recommendedName>
        <fullName evidence="5">F5/8 type C domain-containing protein</fullName>
    </recommendedName>
</protein>
<evidence type="ECO:0000313" key="3">
    <source>
        <dbReference type="EMBL" id="RBP41200.1"/>
    </source>
</evidence>
<keyword evidence="2" id="KW-0732">Signal</keyword>
<comment type="caution">
    <text evidence="3">The sequence shown here is derived from an EMBL/GenBank/DDBJ whole genome shotgun (WGS) entry which is preliminary data.</text>
</comment>
<evidence type="ECO:0000313" key="4">
    <source>
        <dbReference type="Proteomes" id="UP000253426"/>
    </source>
</evidence>
<dbReference type="EMBL" id="QNRR01000007">
    <property type="protein sequence ID" value="RBP41200.1"/>
    <property type="molecule type" value="Genomic_DNA"/>
</dbReference>